<reference evidence="3" key="1">
    <citation type="submission" date="2013-12" db="EMBL/GenBank/DDBJ databases">
        <title>The Genome Sequence of Aphanomyces invadans NJM9701.</title>
        <authorList>
            <consortium name="The Broad Institute Genomics Platform"/>
            <person name="Russ C."/>
            <person name="Tyler B."/>
            <person name="van West P."/>
            <person name="Dieguez-Uribeondo J."/>
            <person name="Young S.K."/>
            <person name="Zeng Q."/>
            <person name="Gargeya S."/>
            <person name="Fitzgerald M."/>
            <person name="Abouelleil A."/>
            <person name="Alvarado L."/>
            <person name="Chapman S.B."/>
            <person name="Gainer-Dewar J."/>
            <person name="Goldberg J."/>
            <person name="Griggs A."/>
            <person name="Gujja S."/>
            <person name="Hansen M."/>
            <person name="Howarth C."/>
            <person name="Imamovic A."/>
            <person name="Ireland A."/>
            <person name="Larimer J."/>
            <person name="McCowan C."/>
            <person name="Murphy C."/>
            <person name="Pearson M."/>
            <person name="Poon T.W."/>
            <person name="Priest M."/>
            <person name="Roberts A."/>
            <person name="Saif S."/>
            <person name="Shea T."/>
            <person name="Sykes S."/>
            <person name="Wortman J."/>
            <person name="Nusbaum C."/>
            <person name="Birren B."/>
        </authorList>
    </citation>
    <scope>NUCLEOTIDE SEQUENCE [LARGE SCALE GENOMIC DNA]</scope>
    <source>
        <strain evidence="3">NJM9701</strain>
    </source>
</reference>
<dbReference type="EMBL" id="KI913994">
    <property type="protein sequence ID" value="ETV93196.1"/>
    <property type="molecule type" value="Genomic_DNA"/>
</dbReference>
<evidence type="ECO:0000313" key="3">
    <source>
        <dbReference type="EMBL" id="ETV93196.1"/>
    </source>
</evidence>
<feature type="region of interest" description="Disordered" evidence="1">
    <location>
        <begin position="179"/>
        <end position="279"/>
    </location>
</feature>
<evidence type="ECO:0000256" key="2">
    <source>
        <dbReference type="SAM" id="Phobius"/>
    </source>
</evidence>
<feature type="compositionally biased region" description="Polar residues" evidence="1">
    <location>
        <begin position="231"/>
        <end position="271"/>
    </location>
</feature>
<dbReference type="GeneID" id="20089847"/>
<organism evidence="3">
    <name type="scientific">Aphanomyces invadans</name>
    <dbReference type="NCBI Taxonomy" id="157072"/>
    <lineage>
        <taxon>Eukaryota</taxon>
        <taxon>Sar</taxon>
        <taxon>Stramenopiles</taxon>
        <taxon>Oomycota</taxon>
        <taxon>Saprolegniomycetes</taxon>
        <taxon>Saprolegniales</taxon>
        <taxon>Verrucalvaceae</taxon>
        <taxon>Aphanomyces</taxon>
    </lineage>
</organism>
<feature type="transmembrane region" description="Helical" evidence="2">
    <location>
        <begin position="286"/>
        <end position="311"/>
    </location>
</feature>
<dbReference type="RefSeq" id="XP_008878218.1">
    <property type="nucleotide sequence ID" value="XM_008879996.1"/>
</dbReference>
<accession>A0A024THX3</accession>
<protein>
    <recommendedName>
        <fullName evidence="4">Man1/Src1 C-terminal domain-containing protein</fullName>
    </recommendedName>
</protein>
<dbReference type="AlphaFoldDB" id="A0A024THX3"/>
<proteinExistence type="predicted"/>
<evidence type="ECO:0008006" key="4">
    <source>
        <dbReference type="Google" id="ProtNLM"/>
    </source>
</evidence>
<keyword evidence="2" id="KW-0812">Transmembrane</keyword>
<dbReference type="OrthoDB" id="79141at2759"/>
<keyword evidence="2" id="KW-1133">Transmembrane helix</keyword>
<gene>
    <name evidence="3" type="ORF">H310_12797</name>
</gene>
<name>A0A024THX3_9STRA</name>
<keyword evidence="2" id="KW-0472">Membrane</keyword>
<sequence>MTTMPMPTDDLLSPTSKLLSPVTRLDKAKEIMNEQQQKRMAALSDERIREVMAKDPATRTLRRSTSALSFDMHNMSASDADVALTSRRDIPAPVHRESRRMQMHAPVVESNAAAAEMTNALELERSYELLRRLDNEDIRSKRRAKAAKKNVVPTSNYHLKHYGLADVDRINIYAPFEGTALQKPTGDSSRSAPHLSPRTKPTPIPNTSVHNKNRDVDDEAPQLLRRKVAQPSPSSELRHSTTPLQVLHSPTKTLSSTRKNAKQQQRATRSTPMKARLRPRHASSTFAWTGLGHFVVGAGIVCGVGSCALLVAEDNALIDAVATFDTSLARTIVQRTTSMLLHRYVLITGLLAALVLLLWLSQGLSASDERSIDRLVVCAKEELLLHATSNLPGHTAIPEAYLREAILDLLGYKGPKRDHADSLWPCVRQVLASDRRIQCFQVKSKRGVYLWEWIAPQSEVAMKRYAAAVTSLRNEHA</sequence>
<feature type="transmembrane region" description="Helical" evidence="2">
    <location>
        <begin position="341"/>
        <end position="360"/>
    </location>
</feature>
<evidence type="ECO:0000256" key="1">
    <source>
        <dbReference type="SAM" id="MobiDB-lite"/>
    </source>
</evidence>
<dbReference type="VEuPathDB" id="FungiDB:H310_12797"/>